<dbReference type="AlphaFoldDB" id="A0A371H3L4"/>
<dbReference type="Proteomes" id="UP000257109">
    <property type="component" value="Unassembled WGS sequence"/>
</dbReference>
<proteinExistence type="inferred from homology"/>
<dbReference type="FunFam" id="4.10.860.120:FF:000006">
    <property type="entry name" value="DNA-directed RNA polymerase subunit"/>
    <property type="match status" value="1"/>
</dbReference>
<name>A0A371H3L4_MUCPR</name>
<dbReference type="InterPro" id="IPR044893">
    <property type="entry name" value="RNA_pol_Rpb1_clamp_domain"/>
</dbReference>
<organism evidence="9 10">
    <name type="scientific">Mucuna pruriens</name>
    <name type="common">Velvet bean</name>
    <name type="synonym">Dolichos pruriens</name>
    <dbReference type="NCBI Taxonomy" id="157652"/>
    <lineage>
        <taxon>Eukaryota</taxon>
        <taxon>Viridiplantae</taxon>
        <taxon>Streptophyta</taxon>
        <taxon>Embryophyta</taxon>
        <taxon>Tracheophyta</taxon>
        <taxon>Spermatophyta</taxon>
        <taxon>Magnoliopsida</taxon>
        <taxon>eudicotyledons</taxon>
        <taxon>Gunneridae</taxon>
        <taxon>Pentapetalae</taxon>
        <taxon>rosids</taxon>
        <taxon>fabids</taxon>
        <taxon>Fabales</taxon>
        <taxon>Fabaceae</taxon>
        <taxon>Papilionoideae</taxon>
        <taxon>50 kb inversion clade</taxon>
        <taxon>NPAAA clade</taxon>
        <taxon>indigoferoid/millettioid clade</taxon>
        <taxon>Phaseoleae</taxon>
        <taxon>Mucuna</taxon>
    </lineage>
</organism>
<accession>A0A371H3L4</accession>
<dbReference type="InterPro" id="IPR045867">
    <property type="entry name" value="DNA-dir_RpoC_beta_prime"/>
</dbReference>
<dbReference type="OrthoDB" id="270392at2759"/>
<dbReference type="PANTHER" id="PTHR19376:SF11">
    <property type="entry name" value="DNA-DIRECTED RNA POLYMERASE I SUBUNIT RPA1"/>
    <property type="match status" value="1"/>
</dbReference>
<feature type="non-terminal residue" evidence="9">
    <location>
        <position position="1"/>
    </location>
</feature>
<comment type="similarity">
    <text evidence="1">Belongs to the RNA polymerase beta' chain family.</text>
</comment>
<dbReference type="GO" id="GO:0005736">
    <property type="term" value="C:RNA polymerase I complex"/>
    <property type="evidence" value="ECO:0007669"/>
    <property type="project" value="TreeGrafter"/>
</dbReference>
<dbReference type="Gene3D" id="4.10.860.120">
    <property type="entry name" value="RNA polymerase II, clamp domain"/>
    <property type="match status" value="1"/>
</dbReference>
<dbReference type="PANTHER" id="PTHR19376">
    <property type="entry name" value="DNA-DIRECTED RNA POLYMERASE"/>
    <property type="match status" value="1"/>
</dbReference>
<reference evidence="9" key="1">
    <citation type="submission" date="2018-05" db="EMBL/GenBank/DDBJ databases">
        <title>Draft genome of Mucuna pruriens seed.</title>
        <authorList>
            <person name="Nnadi N.E."/>
            <person name="Vos R."/>
            <person name="Hasami M.H."/>
            <person name="Devisetty U.K."/>
            <person name="Aguiy J.C."/>
        </authorList>
    </citation>
    <scope>NUCLEOTIDE SEQUENCE [LARGE SCALE GENOMIC DNA]</scope>
    <source>
        <strain evidence="9">JCA_2017</strain>
    </source>
</reference>
<keyword evidence="3 9" id="KW-0240">DNA-directed RNA polymerase</keyword>
<keyword evidence="6" id="KW-0804">Transcription</keyword>
<feature type="domain" description="RNA polymerase Rpb1" evidence="8">
    <location>
        <begin position="10"/>
        <end position="239"/>
    </location>
</feature>
<evidence type="ECO:0000256" key="6">
    <source>
        <dbReference type="ARBA" id="ARBA00023163"/>
    </source>
</evidence>
<comment type="caution">
    <text evidence="9">The sequence shown here is derived from an EMBL/GenBank/DDBJ whole genome shotgun (WGS) entry which is preliminary data.</text>
</comment>
<evidence type="ECO:0000256" key="5">
    <source>
        <dbReference type="ARBA" id="ARBA00022695"/>
    </source>
</evidence>
<evidence type="ECO:0000256" key="7">
    <source>
        <dbReference type="SAM" id="MobiDB-lite"/>
    </source>
</evidence>
<dbReference type="InterPro" id="IPR007080">
    <property type="entry name" value="RNA_pol_Rpb1_1"/>
</dbReference>
<evidence type="ECO:0000313" key="10">
    <source>
        <dbReference type="Proteomes" id="UP000257109"/>
    </source>
</evidence>
<keyword evidence="5" id="KW-0548">Nucleotidyltransferase</keyword>
<keyword evidence="10" id="KW-1185">Reference proteome</keyword>
<dbReference type="GO" id="GO:0003677">
    <property type="term" value="F:DNA binding"/>
    <property type="evidence" value="ECO:0007669"/>
    <property type="project" value="InterPro"/>
</dbReference>
<evidence type="ECO:0000256" key="4">
    <source>
        <dbReference type="ARBA" id="ARBA00022679"/>
    </source>
</evidence>
<evidence type="ECO:0000256" key="3">
    <source>
        <dbReference type="ARBA" id="ARBA00022478"/>
    </source>
</evidence>
<keyword evidence="4" id="KW-0808">Transferase</keyword>
<dbReference type="EC" id="2.7.7.6" evidence="2"/>
<evidence type="ECO:0000256" key="2">
    <source>
        <dbReference type="ARBA" id="ARBA00012418"/>
    </source>
</evidence>
<evidence type="ECO:0000259" key="8">
    <source>
        <dbReference type="Pfam" id="PF04997"/>
    </source>
</evidence>
<gene>
    <name evidence="9" type="primary">NRPA1</name>
    <name evidence="9" type="ORF">CR513_19961</name>
</gene>
<dbReference type="GO" id="GO:0003899">
    <property type="term" value="F:DNA-directed RNA polymerase activity"/>
    <property type="evidence" value="ECO:0007669"/>
    <property type="project" value="UniProtKB-EC"/>
</dbReference>
<sequence length="656" mass="73515">MVLTTEGATNAVEAVAFSFLTDDELRRSSRVKITNSILLDALMHPVPAGLYDAAMGPLDDKSLCKSCGQTSKHCPGHFGHIELVSPVYNPLMFNILSNILQRTCFSCHHFQASRQAVDMRTSQLELIMKGDIIGAKNLDSISPHESIHPGDDGDESQCCAEQLGENWTSLQFSEAVSVLRKFLMRKYKKCQNCGVINPRISKPTYGWFHMNVLSADQARANTIRAVGSKTTNDDISLGGGDTTDEEDITSAGTAKRDNRKNGKLSYKLAAQNKLSGSLLPSQVKGILELLWENETRLCSYISDIQDQGFGKKAGHSMFFLENIFVPPIKFRPPTKGGDNCIQPAYRLNGKNYLKWAQLVCTTLKGKGKINHLTGARQKERDPNFTTWDEEDSWIITWLWNSMDTKISDTIILLSTTKEIWDAIEKTYSKAKDVAQVYDVKVKIVAAKQDNKFVTEYANQLKLFWMELDHYREIKTKCVEDVAVLKEFIEQDRVYDFLVGLNPEFDLVRILGNEESRRNLMLDSPVVESSTMVAENVKNGQPKKTDEGREGMRAFFNSLEKPLGTCTLAYLGMLPLSFGFNVSKALPSLWSHKPYDPSSKYFTYSPCPNNKKLVTIDDTLVTVASIGNIQINLSIALKIVHHNPKLSTNLVSAKTYK</sequence>
<dbReference type="EMBL" id="QJKJ01003693">
    <property type="protein sequence ID" value="RDX97276.1"/>
    <property type="molecule type" value="Genomic_DNA"/>
</dbReference>
<evidence type="ECO:0000256" key="1">
    <source>
        <dbReference type="ARBA" id="ARBA00006460"/>
    </source>
</evidence>
<feature type="region of interest" description="Disordered" evidence="7">
    <location>
        <begin position="231"/>
        <end position="258"/>
    </location>
</feature>
<dbReference type="STRING" id="157652.A0A371H3L4"/>
<dbReference type="Pfam" id="PF04997">
    <property type="entry name" value="RNA_pol_Rpb1_1"/>
    <property type="match status" value="1"/>
</dbReference>
<evidence type="ECO:0000313" key="9">
    <source>
        <dbReference type="EMBL" id="RDX97276.1"/>
    </source>
</evidence>
<protein>
    <recommendedName>
        <fullName evidence="2">DNA-directed RNA polymerase</fullName>
        <ecNumber evidence="2">2.7.7.6</ecNumber>
    </recommendedName>
</protein>
<dbReference type="GO" id="GO:0006351">
    <property type="term" value="P:DNA-templated transcription"/>
    <property type="evidence" value="ECO:0007669"/>
    <property type="project" value="InterPro"/>
</dbReference>
<dbReference type="SUPFAM" id="SSF64484">
    <property type="entry name" value="beta and beta-prime subunits of DNA dependent RNA-polymerase"/>
    <property type="match status" value="1"/>
</dbReference>